<name>A0A8J7R476_9HYPH</name>
<reference evidence="1" key="1">
    <citation type="submission" date="2021-03" db="EMBL/GenBank/DDBJ databases">
        <title>Genome sequencing and assembly of Tianweitania sediminis.</title>
        <authorList>
            <person name="Chhetri G."/>
        </authorList>
    </citation>
    <scope>NUCLEOTIDE SEQUENCE</scope>
    <source>
        <strain evidence="1">Z8</strain>
    </source>
</reference>
<protein>
    <submittedName>
        <fullName evidence="1">Hydratase</fullName>
    </submittedName>
</protein>
<keyword evidence="2" id="KW-1185">Reference proteome</keyword>
<proteinExistence type="predicted"/>
<gene>
    <name evidence="1" type="ORF">J5Y06_00270</name>
</gene>
<dbReference type="SUPFAM" id="SSF56529">
    <property type="entry name" value="FAH"/>
    <property type="match status" value="1"/>
</dbReference>
<dbReference type="PANTHER" id="PTHR30143">
    <property type="entry name" value="ACID HYDRATASE"/>
    <property type="match status" value="1"/>
</dbReference>
<sequence>MSKAQANRLAADLLGSLERRDQRASLSEQHPDLDLAAAYEVAASVRRLREERGERVVGRKIGFTNTTIWAEYGVAAPIWGYVYDTTLFELAELQGSFDLTRLVEPRIEPEIMFRFHRVPEAGMDERALLSCIEWVAPGFEIVQSLFPGWRFTAADTVAAFGLHGALLVGSRVAVSPNEADRWHDALARFDMELSRNGQTADRGRATNVLGGGPLAALRHLVDLLATESAAPKLQAGDIVSTGTVTRALPIAAGEQWSVELQGLPLEGPSIRFR</sequence>
<comment type="caution">
    <text evidence="1">The sequence shown here is derived from an EMBL/GenBank/DDBJ whole genome shotgun (WGS) entry which is preliminary data.</text>
</comment>
<organism evidence="1 2">
    <name type="scientific">Tianweitania sediminis</name>
    <dbReference type="NCBI Taxonomy" id="1502156"/>
    <lineage>
        <taxon>Bacteria</taxon>
        <taxon>Pseudomonadati</taxon>
        <taxon>Pseudomonadota</taxon>
        <taxon>Alphaproteobacteria</taxon>
        <taxon>Hyphomicrobiales</taxon>
        <taxon>Phyllobacteriaceae</taxon>
        <taxon>Tianweitania</taxon>
    </lineage>
</organism>
<dbReference type="PANTHER" id="PTHR30143:SF0">
    <property type="entry name" value="2-KETO-4-PENTENOATE HYDRATASE"/>
    <property type="match status" value="1"/>
</dbReference>
<accession>A0A8J7R476</accession>
<dbReference type="Proteomes" id="UP000666240">
    <property type="component" value="Unassembled WGS sequence"/>
</dbReference>
<dbReference type="InterPro" id="IPR050772">
    <property type="entry name" value="Hydratase-Decarb/MhpD_sf"/>
</dbReference>
<dbReference type="EMBL" id="JAGIYY010000001">
    <property type="protein sequence ID" value="MBP0437082.1"/>
    <property type="molecule type" value="Genomic_DNA"/>
</dbReference>
<evidence type="ECO:0000313" key="2">
    <source>
        <dbReference type="Proteomes" id="UP000666240"/>
    </source>
</evidence>
<dbReference type="InterPro" id="IPR036663">
    <property type="entry name" value="Fumarylacetoacetase_C_sf"/>
</dbReference>
<dbReference type="Gene3D" id="3.90.850.10">
    <property type="entry name" value="Fumarylacetoacetase-like, C-terminal domain"/>
    <property type="match status" value="1"/>
</dbReference>
<dbReference type="GO" id="GO:0005737">
    <property type="term" value="C:cytoplasm"/>
    <property type="evidence" value="ECO:0007669"/>
    <property type="project" value="TreeGrafter"/>
</dbReference>
<dbReference type="AlphaFoldDB" id="A0A8J7R476"/>
<dbReference type="GO" id="GO:0008684">
    <property type="term" value="F:2-oxopent-4-enoate hydratase activity"/>
    <property type="evidence" value="ECO:0007669"/>
    <property type="project" value="TreeGrafter"/>
</dbReference>
<evidence type="ECO:0000313" key="1">
    <source>
        <dbReference type="EMBL" id="MBP0437082.1"/>
    </source>
</evidence>
<dbReference type="RefSeq" id="WP_209333124.1">
    <property type="nucleotide sequence ID" value="NZ_JAGIYY010000001.1"/>
</dbReference>